<evidence type="ECO:0000313" key="9">
    <source>
        <dbReference type="Proteomes" id="UP000064201"/>
    </source>
</evidence>
<dbReference type="STRING" id="106634.TVD_02375"/>
<evidence type="ECO:0000256" key="5">
    <source>
        <dbReference type="HAMAP-Rule" id="MF_01320"/>
    </source>
</evidence>
<evidence type="ECO:0000259" key="6">
    <source>
        <dbReference type="SMART" id="SM01382"/>
    </source>
</evidence>
<dbReference type="FunFam" id="2.40.50.140:FF:000003">
    <property type="entry name" value="50S ribosomal protein L2"/>
    <property type="match status" value="1"/>
</dbReference>
<dbReference type="Pfam" id="PF03947">
    <property type="entry name" value="Ribosomal_L2_C"/>
    <property type="match status" value="1"/>
</dbReference>
<evidence type="ECO:0000256" key="1">
    <source>
        <dbReference type="ARBA" id="ARBA00005636"/>
    </source>
</evidence>
<dbReference type="InterPro" id="IPR014722">
    <property type="entry name" value="Rib_uL2_dom2"/>
</dbReference>
<dbReference type="HAMAP" id="MF_01320_B">
    <property type="entry name" value="Ribosomal_uL2_B"/>
    <property type="match status" value="1"/>
</dbReference>
<dbReference type="SUPFAM" id="SSF50104">
    <property type="entry name" value="Translation proteins SH3-like domain"/>
    <property type="match status" value="1"/>
</dbReference>
<feature type="domain" description="Large ribosomal subunit protein uL2 RNA-binding" evidence="7">
    <location>
        <begin position="42"/>
        <end position="118"/>
    </location>
</feature>
<dbReference type="GO" id="GO:0015934">
    <property type="term" value="C:large ribosomal subunit"/>
    <property type="evidence" value="ECO:0007669"/>
    <property type="project" value="InterPro"/>
</dbReference>
<dbReference type="InterPro" id="IPR022669">
    <property type="entry name" value="Ribosomal_uL2_C"/>
</dbReference>
<dbReference type="Gene3D" id="2.40.50.140">
    <property type="entry name" value="Nucleic acid-binding proteins"/>
    <property type="match status" value="1"/>
</dbReference>
<dbReference type="InterPro" id="IPR005880">
    <property type="entry name" value="Ribosomal_uL2_bac/org-type"/>
</dbReference>
<dbReference type="RefSeq" id="WP_018146457.1">
    <property type="nucleotide sequence ID" value="NZ_CP011367.1"/>
</dbReference>
<dbReference type="NCBIfam" id="TIGR01171">
    <property type="entry name" value="rplB_bact"/>
    <property type="match status" value="1"/>
</dbReference>
<dbReference type="GO" id="GO:0016740">
    <property type="term" value="F:transferase activity"/>
    <property type="evidence" value="ECO:0007669"/>
    <property type="project" value="InterPro"/>
</dbReference>
<dbReference type="InterPro" id="IPR014726">
    <property type="entry name" value="Ribosomal_uL2_dom3"/>
</dbReference>
<dbReference type="EMBL" id="CP011367">
    <property type="protein sequence ID" value="AKJ94287.1"/>
    <property type="molecule type" value="Genomic_DNA"/>
</dbReference>
<dbReference type="Pfam" id="PF00181">
    <property type="entry name" value="Ribosomal_L2_N"/>
    <property type="match status" value="1"/>
</dbReference>
<name>A0A0G3G445_9GAMM</name>
<dbReference type="PIRSF" id="PIRSF002158">
    <property type="entry name" value="Ribosomal_L2"/>
    <property type="match status" value="1"/>
</dbReference>
<evidence type="ECO:0000256" key="3">
    <source>
        <dbReference type="ARBA" id="ARBA00023274"/>
    </source>
</evidence>
<dbReference type="InterPro" id="IPR008991">
    <property type="entry name" value="Translation_prot_SH3-like_sf"/>
</dbReference>
<dbReference type="AlphaFoldDB" id="A0A0G3G445"/>
<protein>
    <recommendedName>
        <fullName evidence="4 5">Large ribosomal subunit protein uL2</fullName>
    </recommendedName>
</protein>
<dbReference type="InterPro" id="IPR022671">
    <property type="entry name" value="Ribosomal_uL2_CS"/>
</dbReference>
<dbReference type="Gene3D" id="4.10.950.10">
    <property type="entry name" value="Ribosomal protein L2, domain 3"/>
    <property type="match status" value="1"/>
</dbReference>
<dbReference type="Proteomes" id="UP000064201">
    <property type="component" value="Chromosome"/>
</dbReference>
<dbReference type="KEGG" id="tvr:TVD_02375"/>
<reference evidence="8 9" key="1">
    <citation type="submission" date="2015-04" db="EMBL/GenBank/DDBJ databases">
        <title>Complete Sequence for the Genome of the Thioalkalivibrio versutus D301.</title>
        <authorList>
            <person name="Mu T."/>
            <person name="Zhou J."/>
            <person name="Xu X."/>
        </authorList>
    </citation>
    <scope>NUCLEOTIDE SEQUENCE [LARGE SCALE GENOMIC DNA]</scope>
    <source>
        <strain evidence="8 9">D301</strain>
    </source>
</reference>
<evidence type="ECO:0000256" key="4">
    <source>
        <dbReference type="ARBA" id="ARBA00035242"/>
    </source>
</evidence>
<dbReference type="PANTHER" id="PTHR13691">
    <property type="entry name" value="RIBOSOMAL PROTEIN L2"/>
    <property type="match status" value="1"/>
</dbReference>
<dbReference type="PANTHER" id="PTHR13691:SF5">
    <property type="entry name" value="LARGE RIBOSOMAL SUBUNIT PROTEIN UL2M"/>
    <property type="match status" value="1"/>
</dbReference>
<keyword evidence="9" id="KW-1185">Reference proteome</keyword>
<dbReference type="OrthoDB" id="9778722at2"/>
<gene>
    <name evidence="5" type="primary">rplB</name>
    <name evidence="8" type="ORF">TVD_02375</name>
</gene>
<evidence type="ECO:0000313" key="8">
    <source>
        <dbReference type="EMBL" id="AKJ94287.1"/>
    </source>
</evidence>
<dbReference type="PATRIC" id="fig|106634.4.peg.478"/>
<keyword evidence="5" id="KW-0694">RNA-binding</keyword>
<dbReference type="PROSITE" id="PS00467">
    <property type="entry name" value="RIBOSOMAL_L2"/>
    <property type="match status" value="1"/>
</dbReference>
<comment type="function">
    <text evidence="5">One of the primary rRNA binding proteins. Required for association of the 30S and 50S subunits to form the 70S ribosome, for tRNA binding and peptide bond formation. It has been suggested to have peptidyltransferase activity; this is somewhat controversial. Makes several contacts with the 16S rRNA in the 70S ribosome.</text>
</comment>
<organism evidence="8 9">
    <name type="scientific">Thioalkalivibrio versutus</name>
    <dbReference type="NCBI Taxonomy" id="106634"/>
    <lineage>
        <taxon>Bacteria</taxon>
        <taxon>Pseudomonadati</taxon>
        <taxon>Pseudomonadota</taxon>
        <taxon>Gammaproteobacteria</taxon>
        <taxon>Chromatiales</taxon>
        <taxon>Ectothiorhodospiraceae</taxon>
        <taxon>Thioalkalivibrio</taxon>
    </lineage>
</organism>
<accession>A0A0G3G445</accession>
<comment type="similarity">
    <text evidence="1 5">Belongs to the universal ribosomal protein uL2 family.</text>
</comment>
<dbReference type="GO" id="GO:0002181">
    <property type="term" value="P:cytoplasmic translation"/>
    <property type="evidence" value="ECO:0007669"/>
    <property type="project" value="TreeGrafter"/>
</dbReference>
<feature type="domain" description="Large ribosomal subunit protein uL2 C-terminal" evidence="6">
    <location>
        <begin position="124"/>
        <end position="251"/>
    </location>
</feature>
<dbReference type="InterPro" id="IPR022666">
    <property type="entry name" value="Ribosomal_uL2_RNA-bd_dom"/>
</dbReference>
<dbReference type="FunFam" id="4.10.950.10:FF:000001">
    <property type="entry name" value="50S ribosomal protein L2"/>
    <property type="match status" value="1"/>
</dbReference>
<dbReference type="InterPro" id="IPR012340">
    <property type="entry name" value="NA-bd_OB-fold"/>
</dbReference>
<comment type="subunit">
    <text evidence="5">Part of the 50S ribosomal subunit. Forms a bridge to the 30S subunit in the 70S ribosome.</text>
</comment>
<dbReference type="GO" id="GO:0003735">
    <property type="term" value="F:structural constituent of ribosome"/>
    <property type="evidence" value="ECO:0007669"/>
    <property type="project" value="InterPro"/>
</dbReference>
<keyword evidence="5" id="KW-0699">rRNA-binding</keyword>
<evidence type="ECO:0000256" key="2">
    <source>
        <dbReference type="ARBA" id="ARBA00022980"/>
    </source>
</evidence>
<dbReference type="SMART" id="SM01383">
    <property type="entry name" value="Ribosomal_L2"/>
    <property type="match status" value="1"/>
</dbReference>
<keyword evidence="3 5" id="KW-0687">Ribonucleoprotein</keyword>
<dbReference type="SMART" id="SM01382">
    <property type="entry name" value="Ribosomal_L2_C"/>
    <property type="match status" value="1"/>
</dbReference>
<dbReference type="InterPro" id="IPR002171">
    <property type="entry name" value="Ribosomal_uL2"/>
</dbReference>
<evidence type="ECO:0000259" key="7">
    <source>
        <dbReference type="SMART" id="SM01383"/>
    </source>
</evidence>
<dbReference type="FunFam" id="2.30.30.30:FF:000001">
    <property type="entry name" value="50S ribosomal protein L2"/>
    <property type="match status" value="1"/>
</dbReference>
<dbReference type="Gene3D" id="2.30.30.30">
    <property type="match status" value="1"/>
</dbReference>
<dbReference type="GO" id="GO:0019843">
    <property type="term" value="F:rRNA binding"/>
    <property type="evidence" value="ECO:0007669"/>
    <property type="project" value="UniProtKB-UniRule"/>
</dbReference>
<proteinExistence type="inferred from homology"/>
<dbReference type="SUPFAM" id="SSF50249">
    <property type="entry name" value="Nucleic acid-binding proteins"/>
    <property type="match status" value="1"/>
</dbReference>
<keyword evidence="2 5" id="KW-0689">Ribosomal protein</keyword>
<sequence length="273" mass="29797">MAIIKTNPTSAGRRHAVKIRGDGLHKGAPHAALLEKQTRSGGRNNAGRITTRHVGGGHKQRYRIVDFKRNKDGVPGKVERLEYDPNRSAHLALVLYSDGERRYIIAPRGLKQGDAVTSGSQAPIRVGNAMPLRSIPVGTVIHCIEMKPGKGAQIARSAGASAQVVAREGAHATIRLRSGEMRRIQSECRATIGEVGHSEHSLKKFGKAGAKRWMGVRPTVRGTAMNPVDHPHGGGEGRNFGRHPVTPWGRPTKGYKTRNNKRTDGMIVRRRKK</sequence>